<evidence type="ECO:0000256" key="1">
    <source>
        <dbReference type="SAM" id="SignalP"/>
    </source>
</evidence>
<accession>A0A1C7MXG2</accession>
<keyword evidence="1" id="KW-0732">Signal</keyword>
<comment type="caution">
    <text evidence="2">The sequence shown here is derived from an EMBL/GenBank/DDBJ whole genome shotgun (WGS) entry which is preliminary data.</text>
</comment>
<reference evidence="2 3" key="1">
    <citation type="submission" date="2016-03" db="EMBL/GenBank/DDBJ databases">
        <title>Choanephora cucurbitarum.</title>
        <authorList>
            <person name="Min B."/>
            <person name="Park H."/>
            <person name="Park J.-H."/>
            <person name="Shin H.-D."/>
            <person name="Choi I.-G."/>
        </authorList>
    </citation>
    <scope>NUCLEOTIDE SEQUENCE [LARGE SCALE GENOMIC DNA]</scope>
    <source>
        <strain evidence="2 3">KUS-F28377</strain>
    </source>
</reference>
<feature type="signal peptide" evidence="1">
    <location>
        <begin position="1"/>
        <end position="30"/>
    </location>
</feature>
<dbReference type="EMBL" id="LUGH01001447">
    <property type="protein sequence ID" value="OBZ81099.1"/>
    <property type="molecule type" value="Genomic_DNA"/>
</dbReference>
<protein>
    <submittedName>
        <fullName evidence="2">Uncharacterized protein</fullName>
    </submittedName>
</protein>
<dbReference type="AlphaFoldDB" id="A0A1C7MXG2"/>
<gene>
    <name evidence="2" type="ORF">A0J61_10852</name>
</gene>
<keyword evidence="3" id="KW-1185">Reference proteome</keyword>
<feature type="chain" id="PRO_5008889346" evidence="1">
    <location>
        <begin position="31"/>
        <end position="60"/>
    </location>
</feature>
<name>A0A1C7MXG2_9FUNG</name>
<evidence type="ECO:0000313" key="2">
    <source>
        <dbReference type="EMBL" id="OBZ81099.1"/>
    </source>
</evidence>
<sequence length="60" mass="6911">MTTLVKQLFHKLLHLLMSFIFLHNIRPTDSYYVALGSHKRSATSQSGSATRGDKRFYLLI</sequence>
<dbReference type="Proteomes" id="UP000093000">
    <property type="component" value="Unassembled WGS sequence"/>
</dbReference>
<organism evidence="2 3">
    <name type="scientific">Choanephora cucurbitarum</name>
    <dbReference type="NCBI Taxonomy" id="101091"/>
    <lineage>
        <taxon>Eukaryota</taxon>
        <taxon>Fungi</taxon>
        <taxon>Fungi incertae sedis</taxon>
        <taxon>Mucoromycota</taxon>
        <taxon>Mucoromycotina</taxon>
        <taxon>Mucoromycetes</taxon>
        <taxon>Mucorales</taxon>
        <taxon>Mucorineae</taxon>
        <taxon>Choanephoraceae</taxon>
        <taxon>Choanephoroideae</taxon>
        <taxon>Choanephora</taxon>
    </lineage>
</organism>
<dbReference type="InParanoid" id="A0A1C7MXG2"/>
<evidence type="ECO:0000313" key="3">
    <source>
        <dbReference type="Proteomes" id="UP000093000"/>
    </source>
</evidence>
<proteinExistence type="predicted"/>